<protein>
    <submittedName>
        <fullName evidence="1">Uncharacterized protein</fullName>
    </submittedName>
</protein>
<proteinExistence type="predicted"/>
<dbReference type="Proteomes" id="UP001164929">
    <property type="component" value="Chromosome 14"/>
</dbReference>
<reference evidence="1" key="1">
    <citation type="journal article" date="2023" name="Mol. Ecol. Resour.">
        <title>Chromosome-level genome assembly of a triploid poplar Populus alba 'Berolinensis'.</title>
        <authorList>
            <person name="Chen S."/>
            <person name="Yu Y."/>
            <person name="Wang X."/>
            <person name="Wang S."/>
            <person name="Zhang T."/>
            <person name="Zhou Y."/>
            <person name="He R."/>
            <person name="Meng N."/>
            <person name="Wang Y."/>
            <person name="Liu W."/>
            <person name="Liu Z."/>
            <person name="Liu J."/>
            <person name="Guo Q."/>
            <person name="Huang H."/>
            <person name="Sederoff R.R."/>
            <person name="Wang G."/>
            <person name="Qu G."/>
            <person name="Chen S."/>
        </authorList>
    </citation>
    <scope>NUCLEOTIDE SEQUENCE</scope>
    <source>
        <strain evidence="1">SC-2020</strain>
    </source>
</reference>
<comment type="caution">
    <text evidence="1">The sequence shown here is derived from an EMBL/GenBank/DDBJ whole genome shotgun (WGS) entry which is preliminary data.</text>
</comment>
<organism evidence="1 2">
    <name type="scientific">Populus alba x Populus x berolinensis</name>
    <dbReference type="NCBI Taxonomy" id="444605"/>
    <lineage>
        <taxon>Eukaryota</taxon>
        <taxon>Viridiplantae</taxon>
        <taxon>Streptophyta</taxon>
        <taxon>Embryophyta</taxon>
        <taxon>Tracheophyta</taxon>
        <taxon>Spermatophyta</taxon>
        <taxon>Magnoliopsida</taxon>
        <taxon>eudicotyledons</taxon>
        <taxon>Gunneridae</taxon>
        <taxon>Pentapetalae</taxon>
        <taxon>rosids</taxon>
        <taxon>fabids</taxon>
        <taxon>Malpighiales</taxon>
        <taxon>Salicaceae</taxon>
        <taxon>Saliceae</taxon>
        <taxon>Populus</taxon>
    </lineage>
</organism>
<name>A0AAD6PYK3_9ROSI</name>
<gene>
    <name evidence="1" type="ORF">NC653_032967</name>
</gene>
<sequence length="282" mass="32063">MRTIIAWLYFLSVVLVSDELNASYFSQVVKFASLLLLSHVFYEAIHFLALAAIKLSFIQEVYVWQVFDLVAWKVLEVVINDSQLKIVACSAIPLSPSFNKAFEDSNKVVGGDKPSSCHCNTKLKIDDQRAREQGYRVDTTAIFSRFASPKNPCQIRVGMRAIQSFKSLRELNDPHKVGRGFRVREEAEKHATLWSNPKNFQYSRVLLFWVGLRLESIADHRAGEAQYLVPDVWALSQTEKPVRLREVLGAFSMNNVTRMLLSKQYCGAESAGPRKAMEFIHA</sequence>
<accession>A0AAD6PYK3</accession>
<keyword evidence="2" id="KW-1185">Reference proteome</keyword>
<evidence type="ECO:0000313" key="2">
    <source>
        <dbReference type="Proteomes" id="UP001164929"/>
    </source>
</evidence>
<dbReference type="EMBL" id="JAQIZT010000014">
    <property type="protein sequence ID" value="KAJ6972532.1"/>
    <property type="molecule type" value="Genomic_DNA"/>
</dbReference>
<dbReference type="AlphaFoldDB" id="A0AAD6PYK3"/>
<evidence type="ECO:0000313" key="1">
    <source>
        <dbReference type="EMBL" id="KAJ6972532.1"/>
    </source>
</evidence>